<dbReference type="Pfam" id="PF02836">
    <property type="entry name" value="Glyco_hydro_2_C"/>
    <property type="match status" value="1"/>
</dbReference>
<dbReference type="InterPro" id="IPR017853">
    <property type="entry name" value="GH"/>
</dbReference>
<reference evidence="8" key="1">
    <citation type="submission" date="2020-10" db="EMBL/GenBank/DDBJ databases">
        <authorList>
            <person name="Gilroy R."/>
        </authorList>
    </citation>
    <scope>NUCLEOTIDE SEQUENCE</scope>
    <source>
        <strain evidence="8">ChiSjej5B23-6657</strain>
    </source>
</reference>
<accession>A0A9D1JB53</accession>
<dbReference type="Gene3D" id="3.20.20.80">
    <property type="entry name" value="Glycosidases"/>
    <property type="match status" value="1"/>
</dbReference>
<evidence type="ECO:0000256" key="1">
    <source>
        <dbReference type="ARBA" id="ARBA00007401"/>
    </source>
</evidence>
<comment type="caution">
    <text evidence="8">The sequence shown here is derived from an EMBL/GenBank/DDBJ whole genome shotgun (WGS) entry which is preliminary data.</text>
</comment>
<evidence type="ECO:0000256" key="2">
    <source>
        <dbReference type="ARBA" id="ARBA00022801"/>
    </source>
</evidence>
<evidence type="ECO:0000313" key="8">
    <source>
        <dbReference type="EMBL" id="HIR70669.1"/>
    </source>
</evidence>
<keyword evidence="3" id="KW-0326">Glycosidase</keyword>
<evidence type="ECO:0000256" key="3">
    <source>
        <dbReference type="ARBA" id="ARBA00023295"/>
    </source>
</evidence>
<dbReference type="InterPro" id="IPR036156">
    <property type="entry name" value="Beta-gal/glucu_dom_sf"/>
</dbReference>
<dbReference type="Gene3D" id="2.60.120.260">
    <property type="entry name" value="Galactose-binding domain-like"/>
    <property type="match status" value="1"/>
</dbReference>
<dbReference type="AlphaFoldDB" id="A0A9D1JB53"/>
<dbReference type="GO" id="GO:0004553">
    <property type="term" value="F:hydrolase activity, hydrolyzing O-glycosyl compounds"/>
    <property type="evidence" value="ECO:0007669"/>
    <property type="project" value="InterPro"/>
</dbReference>
<dbReference type="Pfam" id="PF00703">
    <property type="entry name" value="Glyco_hydro_2"/>
    <property type="match status" value="1"/>
</dbReference>
<feature type="domain" description="DUF4982" evidence="6">
    <location>
        <begin position="621"/>
        <end position="678"/>
    </location>
</feature>
<dbReference type="PRINTS" id="PR00132">
    <property type="entry name" value="GLHYDRLASE2"/>
</dbReference>
<dbReference type="GO" id="GO:0005975">
    <property type="term" value="P:carbohydrate metabolic process"/>
    <property type="evidence" value="ECO:0007669"/>
    <property type="project" value="InterPro"/>
</dbReference>
<dbReference type="InterPro" id="IPR013783">
    <property type="entry name" value="Ig-like_fold"/>
</dbReference>
<dbReference type="InterPro" id="IPR040605">
    <property type="entry name" value="Glyco_hydro2_dom5"/>
</dbReference>
<gene>
    <name evidence="8" type="ORF">IAA55_05255</name>
</gene>
<evidence type="ECO:0000259" key="7">
    <source>
        <dbReference type="Pfam" id="PF18565"/>
    </source>
</evidence>
<dbReference type="PANTHER" id="PTHR42732:SF1">
    <property type="entry name" value="BETA-MANNOSIDASE"/>
    <property type="match status" value="1"/>
</dbReference>
<dbReference type="InterPro" id="IPR008979">
    <property type="entry name" value="Galactose-bd-like_sf"/>
</dbReference>
<evidence type="ECO:0000259" key="4">
    <source>
        <dbReference type="Pfam" id="PF00703"/>
    </source>
</evidence>
<evidence type="ECO:0000259" key="6">
    <source>
        <dbReference type="Pfam" id="PF16355"/>
    </source>
</evidence>
<dbReference type="SUPFAM" id="SSF49303">
    <property type="entry name" value="beta-Galactosidase/glucuronidase domain"/>
    <property type="match status" value="1"/>
</dbReference>
<comment type="similarity">
    <text evidence="1">Belongs to the glycosyl hydrolase 2 family.</text>
</comment>
<dbReference type="InterPro" id="IPR006103">
    <property type="entry name" value="Glyco_hydro_2_cat"/>
</dbReference>
<protein>
    <submittedName>
        <fullName evidence="8">DUF4982 domain-containing protein</fullName>
    </submittedName>
</protein>
<dbReference type="Pfam" id="PF16355">
    <property type="entry name" value="DUF4982"/>
    <property type="match status" value="1"/>
</dbReference>
<dbReference type="InterPro" id="IPR051913">
    <property type="entry name" value="GH2_Domain-Containing"/>
</dbReference>
<dbReference type="Pfam" id="PF18565">
    <property type="entry name" value="Glyco_hydro2_C5"/>
    <property type="match status" value="1"/>
</dbReference>
<feature type="domain" description="Glycoside hydrolase family 2 catalytic" evidence="5">
    <location>
        <begin position="248"/>
        <end position="402"/>
    </location>
</feature>
<proteinExistence type="inferred from homology"/>
<dbReference type="Proteomes" id="UP000823912">
    <property type="component" value="Unassembled WGS sequence"/>
</dbReference>
<dbReference type="SUPFAM" id="SSF51445">
    <property type="entry name" value="(Trans)glycosidases"/>
    <property type="match status" value="1"/>
</dbReference>
<evidence type="ECO:0000259" key="5">
    <source>
        <dbReference type="Pfam" id="PF02836"/>
    </source>
</evidence>
<dbReference type="SUPFAM" id="SSF49785">
    <property type="entry name" value="Galactose-binding domain-like"/>
    <property type="match status" value="1"/>
</dbReference>
<dbReference type="InterPro" id="IPR006102">
    <property type="entry name" value="Ig-like_GH2"/>
</dbReference>
<dbReference type="InterPro" id="IPR032311">
    <property type="entry name" value="DUF4982"/>
</dbReference>
<feature type="domain" description="Glycoside hydrolase family 2 immunoglobulin-like beta-sandwich" evidence="4">
    <location>
        <begin position="159"/>
        <end position="241"/>
    </location>
</feature>
<keyword evidence="2" id="KW-0378">Hydrolase</keyword>
<name>A0A9D1JB53_9FIRM</name>
<dbReference type="PANTHER" id="PTHR42732">
    <property type="entry name" value="BETA-GALACTOSIDASE"/>
    <property type="match status" value="1"/>
</dbReference>
<organism evidence="8 9">
    <name type="scientific">Candidatus Pullilachnospira gallistercoris</name>
    <dbReference type="NCBI Taxonomy" id="2840911"/>
    <lineage>
        <taxon>Bacteria</taxon>
        <taxon>Bacillati</taxon>
        <taxon>Bacillota</taxon>
        <taxon>Clostridia</taxon>
        <taxon>Lachnospirales</taxon>
        <taxon>Lachnospiraceae</taxon>
        <taxon>Lachnospiraceae incertae sedis</taxon>
        <taxon>Candidatus Pullilachnospira</taxon>
    </lineage>
</organism>
<reference evidence="8" key="2">
    <citation type="journal article" date="2021" name="PeerJ">
        <title>Extensive microbial diversity within the chicken gut microbiome revealed by metagenomics and culture.</title>
        <authorList>
            <person name="Gilroy R."/>
            <person name="Ravi A."/>
            <person name="Getino M."/>
            <person name="Pursley I."/>
            <person name="Horton D.L."/>
            <person name="Alikhan N.F."/>
            <person name="Baker D."/>
            <person name="Gharbi K."/>
            <person name="Hall N."/>
            <person name="Watson M."/>
            <person name="Adriaenssens E.M."/>
            <person name="Foster-Nyarko E."/>
            <person name="Jarju S."/>
            <person name="Secka A."/>
            <person name="Antonio M."/>
            <person name="Oren A."/>
            <person name="Chaudhuri R.R."/>
            <person name="La Ragione R."/>
            <person name="Hildebrand F."/>
            <person name="Pallen M.J."/>
        </authorList>
    </citation>
    <scope>NUCLEOTIDE SEQUENCE</scope>
    <source>
        <strain evidence="8">ChiSjej5B23-6657</strain>
    </source>
</reference>
<evidence type="ECO:0000313" key="9">
    <source>
        <dbReference type="Proteomes" id="UP000823912"/>
    </source>
</evidence>
<feature type="domain" description="Glycoside hydrolase family 2" evidence="7">
    <location>
        <begin position="692"/>
        <end position="790"/>
    </location>
</feature>
<sequence>MRRIDCNGNWSVEKEGTGENRAVHLPHDGMIYEKRDKDAAPAGACAYFHEGKYIYRKKIMVPAEWTDRAVILECEGVYQNASVLVNGEELNRWPYGYTNFYTDLTGHLRPGEENEIVIIADNSKAPNSRWYSGSGIYRPVWLYVGPEDGILPEGVKVTVVDRDTVRVDVEQRGEEAGEEMLVDILDADDQTVASARGCHTTIQIPDAKLWDADHPCLYRCRARIRREGKLWDESSVSFGLRQIAWGSEGFSVNGQTVLLRGGCIHHDNGVLGACDFRDAEWRRVRIMKEAGFNAIRSAHNPISKDMLEACDALGMYVMDETFDMWLVKKNAYDYGGDTFREWWKRDVDAMIAKDYNHPSVVMYSVGNEISELGTAEGQELCRKLADEVRRQDGTRAVTCGINLMLASMAAKGKGIYGTDKEGKENKNGSSTMDSVPTSTMFNVMMNRMGGIIDRMASTSGADKAADAIAPCLDIAGYNYATSRYRKEAKKHPDRVIVGSETLPKSLYRNWELVKALPNLVGDFMWTSWDYLGEAGIGTVRYTDKKTKQDTDPGLIISGGPGVIDICGKKRPEVYWGELIWGLRKEPAIGVDPVIHAKDFRGASMWRDTDAVESWSWDGCEGSRTGVVVYADADTVQLLVNGRSVGRKKVKECKALFSKVTYEPGEIEAIALDAAGRETGRARLISATGATKLKLSPERTLLRANGQDLCFLDIDLVGENGVTRSSVDQKLTVEVTGAGTLQAFGSARPHMAEDFVSQSHTTYYGKALAVIRAGYEPGEIRVKVSGKDMEEEITLRVTADDSWEKM</sequence>
<dbReference type="InterPro" id="IPR006101">
    <property type="entry name" value="Glyco_hydro_2"/>
</dbReference>
<dbReference type="Gene3D" id="2.60.40.10">
    <property type="entry name" value="Immunoglobulins"/>
    <property type="match status" value="3"/>
</dbReference>
<dbReference type="EMBL" id="DVHM01000083">
    <property type="protein sequence ID" value="HIR70669.1"/>
    <property type="molecule type" value="Genomic_DNA"/>
</dbReference>